<evidence type="ECO:0000313" key="3">
    <source>
        <dbReference type="EMBL" id="EFJ14347.1"/>
    </source>
</evidence>
<protein>
    <submittedName>
        <fullName evidence="3">Uncharacterized protein</fullName>
    </submittedName>
</protein>
<feature type="region of interest" description="Disordered" evidence="1">
    <location>
        <begin position="55"/>
        <end position="176"/>
    </location>
</feature>
<feature type="signal peptide" evidence="2">
    <location>
        <begin position="1"/>
        <end position="23"/>
    </location>
</feature>
<organism evidence="4">
    <name type="scientific">Selaginella moellendorffii</name>
    <name type="common">Spikemoss</name>
    <dbReference type="NCBI Taxonomy" id="88036"/>
    <lineage>
        <taxon>Eukaryota</taxon>
        <taxon>Viridiplantae</taxon>
        <taxon>Streptophyta</taxon>
        <taxon>Embryophyta</taxon>
        <taxon>Tracheophyta</taxon>
        <taxon>Lycopodiopsida</taxon>
        <taxon>Selaginellales</taxon>
        <taxon>Selaginellaceae</taxon>
        <taxon>Selaginella</taxon>
    </lineage>
</organism>
<dbReference type="Proteomes" id="UP000001514">
    <property type="component" value="Unassembled WGS sequence"/>
</dbReference>
<feature type="compositionally biased region" description="Acidic residues" evidence="1">
    <location>
        <begin position="103"/>
        <end position="116"/>
    </location>
</feature>
<dbReference type="InParanoid" id="D8SMW4"/>
<dbReference type="Gramene" id="EFJ14347">
    <property type="protein sequence ID" value="EFJ14347"/>
    <property type="gene ID" value="SELMODRAFT_423800"/>
</dbReference>
<sequence length="304" mass="32324">MATEKRALVFLVLAVFLIGSGSGASILDSLCLPAAREVAAILANLCSGLDLPPTSSASDADVISVPVPGSTPSNSTASLSGKDSAGDLQNESEARIQAPENGGPEDELETRDDDEQGRDSGGDRPDERIADQDISAVEPVEEQTAEGSASHPSTGGNGAQGGIAMPVHFDPAFRHPDDQGENLVAVEGPDDIPHLVAYLQQLIPQNLHAQVCGNGDEMHLYLTDMRRRTIFFLPVAVLWSDSNYNDVYGMLRFTAEACDVQTGIDGRHPRRLPATGLSCEIRLGTGYRLETVESSFRLIGCVVR</sequence>
<name>D8SMW4_SELML</name>
<keyword evidence="2" id="KW-0732">Signal</keyword>
<proteinExistence type="predicted"/>
<dbReference type="EMBL" id="GL377628">
    <property type="protein sequence ID" value="EFJ14347.1"/>
    <property type="molecule type" value="Genomic_DNA"/>
</dbReference>
<evidence type="ECO:0000313" key="4">
    <source>
        <dbReference type="Proteomes" id="UP000001514"/>
    </source>
</evidence>
<feature type="compositionally biased region" description="Basic and acidic residues" evidence="1">
    <location>
        <begin position="117"/>
        <end position="131"/>
    </location>
</feature>
<gene>
    <name evidence="3" type="ORF">SELMODRAFT_423800</name>
</gene>
<feature type="compositionally biased region" description="Polar residues" evidence="1">
    <location>
        <begin position="70"/>
        <end position="91"/>
    </location>
</feature>
<feature type="chain" id="PRO_5003122866" evidence="2">
    <location>
        <begin position="24"/>
        <end position="304"/>
    </location>
</feature>
<accession>D8SMW4</accession>
<dbReference type="HOGENOM" id="CLU_916444_0_0_1"/>
<feature type="compositionally biased region" description="Polar residues" evidence="1">
    <location>
        <begin position="145"/>
        <end position="154"/>
    </location>
</feature>
<evidence type="ECO:0000256" key="1">
    <source>
        <dbReference type="SAM" id="MobiDB-lite"/>
    </source>
</evidence>
<evidence type="ECO:0000256" key="2">
    <source>
        <dbReference type="SAM" id="SignalP"/>
    </source>
</evidence>
<reference evidence="3 4" key="1">
    <citation type="journal article" date="2011" name="Science">
        <title>The Selaginella genome identifies genetic changes associated with the evolution of vascular plants.</title>
        <authorList>
            <person name="Banks J.A."/>
            <person name="Nishiyama T."/>
            <person name="Hasebe M."/>
            <person name="Bowman J.L."/>
            <person name="Gribskov M."/>
            <person name="dePamphilis C."/>
            <person name="Albert V.A."/>
            <person name="Aono N."/>
            <person name="Aoyama T."/>
            <person name="Ambrose B.A."/>
            <person name="Ashton N.W."/>
            <person name="Axtell M.J."/>
            <person name="Barker E."/>
            <person name="Barker M.S."/>
            <person name="Bennetzen J.L."/>
            <person name="Bonawitz N.D."/>
            <person name="Chapple C."/>
            <person name="Cheng C."/>
            <person name="Correa L.G."/>
            <person name="Dacre M."/>
            <person name="DeBarry J."/>
            <person name="Dreyer I."/>
            <person name="Elias M."/>
            <person name="Engstrom E.M."/>
            <person name="Estelle M."/>
            <person name="Feng L."/>
            <person name="Finet C."/>
            <person name="Floyd S.K."/>
            <person name="Frommer W.B."/>
            <person name="Fujita T."/>
            <person name="Gramzow L."/>
            <person name="Gutensohn M."/>
            <person name="Harholt J."/>
            <person name="Hattori M."/>
            <person name="Heyl A."/>
            <person name="Hirai T."/>
            <person name="Hiwatashi Y."/>
            <person name="Ishikawa M."/>
            <person name="Iwata M."/>
            <person name="Karol K.G."/>
            <person name="Koehler B."/>
            <person name="Kolukisaoglu U."/>
            <person name="Kubo M."/>
            <person name="Kurata T."/>
            <person name="Lalonde S."/>
            <person name="Li K."/>
            <person name="Li Y."/>
            <person name="Litt A."/>
            <person name="Lyons E."/>
            <person name="Manning G."/>
            <person name="Maruyama T."/>
            <person name="Michael T.P."/>
            <person name="Mikami K."/>
            <person name="Miyazaki S."/>
            <person name="Morinaga S."/>
            <person name="Murata T."/>
            <person name="Mueller-Roeber B."/>
            <person name="Nelson D.R."/>
            <person name="Obara M."/>
            <person name="Oguri Y."/>
            <person name="Olmstead R.G."/>
            <person name="Onodera N."/>
            <person name="Petersen B.L."/>
            <person name="Pils B."/>
            <person name="Prigge M."/>
            <person name="Rensing S.A."/>
            <person name="Riano-Pachon D.M."/>
            <person name="Roberts A.W."/>
            <person name="Sato Y."/>
            <person name="Scheller H.V."/>
            <person name="Schulz B."/>
            <person name="Schulz C."/>
            <person name="Shakirov E.V."/>
            <person name="Shibagaki N."/>
            <person name="Shinohara N."/>
            <person name="Shippen D.E."/>
            <person name="Soerensen I."/>
            <person name="Sotooka R."/>
            <person name="Sugimoto N."/>
            <person name="Sugita M."/>
            <person name="Sumikawa N."/>
            <person name="Tanurdzic M."/>
            <person name="Theissen G."/>
            <person name="Ulvskov P."/>
            <person name="Wakazuki S."/>
            <person name="Weng J.K."/>
            <person name="Willats W.W."/>
            <person name="Wipf D."/>
            <person name="Wolf P.G."/>
            <person name="Yang L."/>
            <person name="Zimmer A.D."/>
            <person name="Zhu Q."/>
            <person name="Mitros T."/>
            <person name="Hellsten U."/>
            <person name="Loque D."/>
            <person name="Otillar R."/>
            <person name="Salamov A."/>
            <person name="Schmutz J."/>
            <person name="Shapiro H."/>
            <person name="Lindquist E."/>
            <person name="Lucas S."/>
            <person name="Rokhsar D."/>
            <person name="Grigoriev I.V."/>
        </authorList>
    </citation>
    <scope>NUCLEOTIDE SEQUENCE [LARGE SCALE GENOMIC DNA]</scope>
</reference>
<dbReference type="KEGG" id="smo:SELMODRAFT_423800"/>
<keyword evidence="4" id="KW-1185">Reference proteome</keyword>
<dbReference type="AlphaFoldDB" id="D8SMW4"/>